<dbReference type="InterPro" id="IPR037893">
    <property type="entry name" value="CS_CacyBP"/>
</dbReference>
<keyword evidence="8" id="KW-0539">Nucleus</keyword>
<dbReference type="InterPro" id="IPR037201">
    <property type="entry name" value="CacyBP_N"/>
</dbReference>
<dbReference type="InterPro" id="IPR007699">
    <property type="entry name" value="SGS_dom"/>
</dbReference>
<keyword evidence="13" id="KW-1185">Reference proteome</keyword>
<dbReference type="GO" id="GO:0044548">
    <property type="term" value="F:S100 protein binding"/>
    <property type="evidence" value="ECO:0007669"/>
    <property type="project" value="InterPro"/>
</dbReference>
<dbReference type="KEGG" id="smo:SELMODRAFT_270288"/>
<accession>D8QSV8</accession>
<comment type="subcellular location">
    <subcellularLocation>
        <location evidence="2">Cytoplasm</location>
    </subcellularLocation>
    <subcellularLocation>
        <location evidence="1">Nucleus</location>
    </subcellularLocation>
</comment>
<evidence type="ECO:0000256" key="8">
    <source>
        <dbReference type="ARBA" id="ARBA00023242"/>
    </source>
</evidence>
<dbReference type="GO" id="GO:0015631">
    <property type="term" value="F:tubulin binding"/>
    <property type="evidence" value="ECO:0007669"/>
    <property type="project" value="InterPro"/>
</dbReference>
<evidence type="ECO:0000313" key="12">
    <source>
        <dbReference type="EMBL" id="EFJ37008.1"/>
    </source>
</evidence>
<evidence type="ECO:0000256" key="2">
    <source>
        <dbReference type="ARBA" id="ARBA00004496"/>
    </source>
</evidence>
<dbReference type="HOGENOM" id="CLU_081441_2_0_1"/>
<evidence type="ECO:0000313" key="13">
    <source>
        <dbReference type="Proteomes" id="UP000001514"/>
    </source>
</evidence>
<keyword evidence="6" id="KW-0833">Ubl conjugation pathway</keyword>
<comment type="function">
    <text evidence="9">May be involved in calcium-dependent ubiquitination and subsequent proteasomal degradation of target proteins. Probably serves as a molecular bridge in ubiquitin E3 complexes. Participates in the ubiquitin-mediated degradation of beta-catenin (CTNNB1).</text>
</comment>
<evidence type="ECO:0000256" key="4">
    <source>
        <dbReference type="ARBA" id="ARBA00022490"/>
    </source>
</evidence>
<dbReference type="InterPro" id="IPR007052">
    <property type="entry name" value="CS_dom"/>
</dbReference>
<sequence>MAPDVMDDLQELKALLDQAKRPRVKSLLSAEIERLQKGLIENEAKPAAPLEKIPVAAPEPRYTTVDSFSWDQDDKSVKIYIGIEGASADKVSSKFQDESFEIKIEDLGGKNYRCGVPRLHKPIDPAASNVIVKPKRLVVVLKKMATARWTDLHYKEDKFKPDEGKNPMAGIMDLMKNMYDEGDDNMKKTIAQAWTDARAKQGGL</sequence>
<dbReference type="PROSITE" id="PS51203">
    <property type="entry name" value="CS"/>
    <property type="match status" value="1"/>
</dbReference>
<reference evidence="12 13" key="1">
    <citation type="journal article" date="2011" name="Science">
        <title>The Selaginella genome identifies genetic changes associated with the evolution of vascular plants.</title>
        <authorList>
            <person name="Banks J.A."/>
            <person name="Nishiyama T."/>
            <person name="Hasebe M."/>
            <person name="Bowman J.L."/>
            <person name="Gribskov M."/>
            <person name="dePamphilis C."/>
            <person name="Albert V.A."/>
            <person name="Aono N."/>
            <person name="Aoyama T."/>
            <person name="Ambrose B.A."/>
            <person name="Ashton N.W."/>
            <person name="Axtell M.J."/>
            <person name="Barker E."/>
            <person name="Barker M.S."/>
            <person name="Bennetzen J.L."/>
            <person name="Bonawitz N.D."/>
            <person name="Chapple C."/>
            <person name="Cheng C."/>
            <person name="Correa L.G."/>
            <person name="Dacre M."/>
            <person name="DeBarry J."/>
            <person name="Dreyer I."/>
            <person name="Elias M."/>
            <person name="Engstrom E.M."/>
            <person name="Estelle M."/>
            <person name="Feng L."/>
            <person name="Finet C."/>
            <person name="Floyd S.K."/>
            <person name="Frommer W.B."/>
            <person name="Fujita T."/>
            <person name="Gramzow L."/>
            <person name="Gutensohn M."/>
            <person name="Harholt J."/>
            <person name="Hattori M."/>
            <person name="Heyl A."/>
            <person name="Hirai T."/>
            <person name="Hiwatashi Y."/>
            <person name="Ishikawa M."/>
            <person name="Iwata M."/>
            <person name="Karol K.G."/>
            <person name="Koehler B."/>
            <person name="Kolukisaoglu U."/>
            <person name="Kubo M."/>
            <person name="Kurata T."/>
            <person name="Lalonde S."/>
            <person name="Li K."/>
            <person name="Li Y."/>
            <person name="Litt A."/>
            <person name="Lyons E."/>
            <person name="Manning G."/>
            <person name="Maruyama T."/>
            <person name="Michael T.P."/>
            <person name="Mikami K."/>
            <person name="Miyazaki S."/>
            <person name="Morinaga S."/>
            <person name="Murata T."/>
            <person name="Mueller-Roeber B."/>
            <person name="Nelson D.R."/>
            <person name="Obara M."/>
            <person name="Oguri Y."/>
            <person name="Olmstead R.G."/>
            <person name="Onodera N."/>
            <person name="Petersen B.L."/>
            <person name="Pils B."/>
            <person name="Prigge M."/>
            <person name="Rensing S.A."/>
            <person name="Riano-Pachon D.M."/>
            <person name="Roberts A.W."/>
            <person name="Sato Y."/>
            <person name="Scheller H.V."/>
            <person name="Schulz B."/>
            <person name="Schulz C."/>
            <person name="Shakirov E.V."/>
            <person name="Shibagaki N."/>
            <person name="Shinohara N."/>
            <person name="Shippen D.E."/>
            <person name="Soerensen I."/>
            <person name="Sotooka R."/>
            <person name="Sugimoto N."/>
            <person name="Sugita M."/>
            <person name="Sumikawa N."/>
            <person name="Tanurdzic M."/>
            <person name="Theissen G."/>
            <person name="Ulvskov P."/>
            <person name="Wakazuki S."/>
            <person name="Weng J.K."/>
            <person name="Willats W.W."/>
            <person name="Wipf D."/>
            <person name="Wolf P.G."/>
            <person name="Yang L."/>
            <person name="Zimmer A.D."/>
            <person name="Zhu Q."/>
            <person name="Mitros T."/>
            <person name="Hellsten U."/>
            <person name="Loque D."/>
            <person name="Otillar R."/>
            <person name="Salamov A."/>
            <person name="Schmutz J."/>
            <person name="Shapiro H."/>
            <person name="Lindquist E."/>
            <person name="Lucas S."/>
            <person name="Rokhsar D."/>
            <person name="Grigoriev I.V."/>
        </authorList>
    </citation>
    <scope>NUCLEOTIDE SEQUENCE [LARGE SCALE GENOMIC DNA]</scope>
</reference>
<keyword evidence="7" id="KW-0007">Acetylation</keyword>
<dbReference type="eggNOG" id="KOG3260">
    <property type="taxonomic scope" value="Eukaryota"/>
</dbReference>
<name>D8QSV8_SELML</name>
<dbReference type="InParanoid" id="D8QSV8"/>
<evidence type="ECO:0000259" key="11">
    <source>
        <dbReference type="PROSITE" id="PS51203"/>
    </source>
</evidence>
<evidence type="ECO:0000256" key="1">
    <source>
        <dbReference type="ARBA" id="ARBA00004123"/>
    </source>
</evidence>
<dbReference type="PROSITE" id="PS51048">
    <property type="entry name" value="SGS"/>
    <property type="match status" value="1"/>
</dbReference>
<dbReference type="GO" id="GO:0005737">
    <property type="term" value="C:cytoplasm"/>
    <property type="evidence" value="ECO:0007669"/>
    <property type="project" value="UniProtKB-SubCell"/>
</dbReference>
<protein>
    <recommendedName>
        <fullName evidence="3">Calcyclin-binding protein</fullName>
    </recommendedName>
</protein>
<dbReference type="PANTHER" id="PTHR47686">
    <property type="entry name" value="SGS DOMAIN-CONTAINING PROTEIN"/>
    <property type="match status" value="1"/>
</dbReference>
<dbReference type="EMBL" id="GL377566">
    <property type="protein sequence ID" value="EFJ37008.1"/>
    <property type="molecule type" value="Genomic_DNA"/>
</dbReference>
<keyword evidence="5" id="KW-0597">Phosphoprotein</keyword>
<feature type="domain" description="SGS" evidence="10">
    <location>
        <begin position="138"/>
        <end position="204"/>
    </location>
</feature>
<dbReference type="SUPFAM" id="SSF49764">
    <property type="entry name" value="HSP20-like chaperones"/>
    <property type="match status" value="1"/>
</dbReference>
<proteinExistence type="predicted"/>
<evidence type="ECO:0000256" key="7">
    <source>
        <dbReference type="ARBA" id="ARBA00022990"/>
    </source>
</evidence>
<evidence type="ECO:0000256" key="3">
    <source>
        <dbReference type="ARBA" id="ARBA00015702"/>
    </source>
</evidence>
<evidence type="ECO:0000256" key="6">
    <source>
        <dbReference type="ARBA" id="ARBA00022786"/>
    </source>
</evidence>
<dbReference type="Gene3D" id="4.10.860.10">
    <property type="entry name" value="UVR domain"/>
    <property type="match status" value="1"/>
</dbReference>
<dbReference type="Pfam" id="PF04969">
    <property type="entry name" value="CS"/>
    <property type="match status" value="1"/>
</dbReference>
<evidence type="ECO:0000256" key="5">
    <source>
        <dbReference type="ARBA" id="ARBA00022553"/>
    </source>
</evidence>
<dbReference type="InterPro" id="IPR015120">
    <property type="entry name" value="Siah-Interact_N"/>
</dbReference>
<dbReference type="InterPro" id="IPR008978">
    <property type="entry name" value="HSP20-like_chaperone"/>
</dbReference>
<dbReference type="PANTHER" id="PTHR47686:SF1">
    <property type="entry name" value="CALCYCLIN-BINDING PROTEIN"/>
    <property type="match status" value="1"/>
</dbReference>
<keyword evidence="4" id="KW-0963">Cytoplasm</keyword>
<dbReference type="GO" id="GO:0031625">
    <property type="term" value="F:ubiquitin protein ligase binding"/>
    <property type="evidence" value="ECO:0007669"/>
    <property type="project" value="InterPro"/>
</dbReference>
<dbReference type="FunCoup" id="D8QSV8">
    <property type="interactions" value="3216"/>
</dbReference>
<dbReference type="Gramene" id="EFJ37008">
    <property type="protein sequence ID" value="EFJ37008"/>
    <property type="gene ID" value="SELMODRAFT_270288"/>
</dbReference>
<dbReference type="STRING" id="88036.D8QSV8"/>
<dbReference type="SUPFAM" id="SSF140106">
    <property type="entry name" value="Calcyclin-binding protein-like"/>
    <property type="match status" value="1"/>
</dbReference>
<dbReference type="OMA" id="YGWDQSA"/>
<dbReference type="Proteomes" id="UP000001514">
    <property type="component" value="Unassembled WGS sequence"/>
</dbReference>
<dbReference type="Gene3D" id="2.60.40.790">
    <property type="match status" value="1"/>
</dbReference>
<evidence type="ECO:0000259" key="10">
    <source>
        <dbReference type="PROSITE" id="PS51048"/>
    </source>
</evidence>
<gene>
    <name evidence="12" type="ORF">SELMODRAFT_270288</name>
</gene>
<dbReference type="AlphaFoldDB" id="D8QSV8"/>
<dbReference type="GO" id="GO:0005634">
    <property type="term" value="C:nucleus"/>
    <property type="evidence" value="ECO:0007669"/>
    <property type="project" value="UniProtKB-SubCell"/>
</dbReference>
<evidence type="ECO:0000256" key="9">
    <source>
        <dbReference type="ARBA" id="ARBA00025145"/>
    </source>
</evidence>
<dbReference type="Pfam" id="PF09032">
    <property type="entry name" value="Siah-Interact_N"/>
    <property type="match status" value="1"/>
</dbReference>
<feature type="domain" description="CS" evidence="11">
    <location>
        <begin position="63"/>
        <end position="153"/>
    </location>
</feature>
<organism evidence="13">
    <name type="scientific">Selaginella moellendorffii</name>
    <name type="common">Spikemoss</name>
    <dbReference type="NCBI Taxonomy" id="88036"/>
    <lineage>
        <taxon>Eukaryota</taxon>
        <taxon>Viridiplantae</taxon>
        <taxon>Streptophyta</taxon>
        <taxon>Embryophyta</taxon>
        <taxon>Tracheophyta</taxon>
        <taxon>Lycopodiopsida</taxon>
        <taxon>Selaginellales</taxon>
        <taxon>Selaginellaceae</taxon>
        <taxon>Selaginella</taxon>
    </lineage>
</organism>
<dbReference type="CDD" id="cd06468">
    <property type="entry name" value="p23_CacyBP"/>
    <property type="match status" value="1"/>
</dbReference>
<dbReference type="OrthoDB" id="164025at2759"/>